<accession>A0A4Q7MSL8</accession>
<gene>
    <name evidence="2" type="ORF">EV199_3361</name>
</gene>
<reference evidence="2 3" key="1">
    <citation type="submission" date="2019-02" db="EMBL/GenBank/DDBJ databases">
        <title>Genomic Encyclopedia of Type Strains, Phase IV (KMG-IV): sequencing the most valuable type-strain genomes for metagenomic binning, comparative biology and taxonomic classification.</title>
        <authorList>
            <person name="Goeker M."/>
        </authorList>
    </citation>
    <scope>NUCLEOTIDE SEQUENCE [LARGE SCALE GENOMIC DNA]</scope>
    <source>
        <strain evidence="2 3">DSM 18116</strain>
    </source>
</reference>
<dbReference type="AlphaFoldDB" id="A0A4Q7MSL8"/>
<sequence>MQEQYKALPLVNNKEQQRFELEVDGYTAFIEYKESGKQVILIHTEVPEELEGKGVGTAIVEKTLEHIESNQQTLVPLCPFVIAFLKRHPDWNRLLSDSVKKD</sequence>
<dbReference type="Proteomes" id="UP000293874">
    <property type="component" value="Unassembled WGS sequence"/>
</dbReference>
<dbReference type="InterPro" id="IPR045057">
    <property type="entry name" value="Gcn5-rel_NAT"/>
</dbReference>
<dbReference type="Gene3D" id="3.40.630.30">
    <property type="match status" value="1"/>
</dbReference>
<keyword evidence="3" id="KW-1185">Reference proteome</keyword>
<comment type="caution">
    <text evidence="2">The sequence shown here is derived from an EMBL/GenBank/DDBJ whole genome shotgun (WGS) entry which is preliminary data.</text>
</comment>
<dbReference type="RefSeq" id="WP_130541961.1">
    <property type="nucleotide sequence ID" value="NZ_CP042431.1"/>
</dbReference>
<evidence type="ECO:0000313" key="3">
    <source>
        <dbReference type="Proteomes" id="UP000293874"/>
    </source>
</evidence>
<dbReference type="EMBL" id="SGXA01000002">
    <property type="protein sequence ID" value="RZS71458.1"/>
    <property type="molecule type" value="Genomic_DNA"/>
</dbReference>
<dbReference type="PANTHER" id="PTHR31435">
    <property type="entry name" value="PROTEIN NATD1"/>
    <property type="match status" value="1"/>
</dbReference>
<evidence type="ECO:0000313" key="2">
    <source>
        <dbReference type="EMBL" id="RZS71458.1"/>
    </source>
</evidence>
<evidence type="ECO:0000259" key="1">
    <source>
        <dbReference type="PROSITE" id="PS51729"/>
    </source>
</evidence>
<organism evidence="2 3">
    <name type="scientific">Pseudobacter ginsenosidimutans</name>
    <dbReference type="NCBI Taxonomy" id="661488"/>
    <lineage>
        <taxon>Bacteria</taxon>
        <taxon>Pseudomonadati</taxon>
        <taxon>Bacteroidota</taxon>
        <taxon>Chitinophagia</taxon>
        <taxon>Chitinophagales</taxon>
        <taxon>Chitinophagaceae</taxon>
        <taxon>Pseudobacter</taxon>
    </lineage>
</organism>
<dbReference type="InterPro" id="IPR016181">
    <property type="entry name" value="Acyl_CoA_acyltransferase"/>
</dbReference>
<dbReference type="SUPFAM" id="SSF55729">
    <property type="entry name" value="Acyl-CoA N-acyltransferases (Nat)"/>
    <property type="match status" value="1"/>
</dbReference>
<dbReference type="PROSITE" id="PS51729">
    <property type="entry name" value="GNAT_YJDJ"/>
    <property type="match status" value="1"/>
</dbReference>
<proteinExistence type="predicted"/>
<dbReference type="OrthoDB" id="1120671at2"/>
<dbReference type="PANTHER" id="PTHR31435:SF10">
    <property type="entry name" value="BSR4717 PROTEIN"/>
    <property type="match status" value="1"/>
</dbReference>
<protein>
    <recommendedName>
        <fullName evidence="1">N-acetyltransferase domain-containing protein</fullName>
    </recommendedName>
</protein>
<name>A0A4Q7MSL8_9BACT</name>
<dbReference type="Pfam" id="PF14542">
    <property type="entry name" value="Acetyltransf_CG"/>
    <property type="match status" value="1"/>
</dbReference>
<dbReference type="InterPro" id="IPR031165">
    <property type="entry name" value="GNAT_YJDJ"/>
</dbReference>
<feature type="domain" description="N-acetyltransferase" evidence="1">
    <location>
        <begin position="11"/>
        <end position="96"/>
    </location>
</feature>